<organism evidence="2 3">
    <name type="scientific">Myroides odoratus</name>
    <name type="common">Flavobacterium odoratum</name>
    <dbReference type="NCBI Taxonomy" id="256"/>
    <lineage>
        <taxon>Bacteria</taxon>
        <taxon>Pseudomonadati</taxon>
        <taxon>Bacteroidota</taxon>
        <taxon>Flavobacteriia</taxon>
        <taxon>Flavobacteriales</taxon>
        <taxon>Flavobacteriaceae</taxon>
        <taxon>Myroides</taxon>
    </lineage>
</organism>
<accession>A0A378RNB1</accession>
<protein>
    <submittedName>
        <fullName evidence="2">Uncharacterized protein</fullName>
    </submittedName>
</protein>
<keyword evidence="1" id="KW-0732">Signal</keyword>
<keyword evidence="3" id="KW-1185">Reference proteome</keyword>
<dbReference type="AlphaFoldDB" id="A0A378RNB1"/>
<feature type="signal peptide" evidence="1">
    <location>
        <begin position="1"/>
        <end position="20"/>
    </location>
</feature>
<reference evidence="2 3" key="1">
    <citation type="submission" date="2018-06" db="EMBL/GenBank/DDBJ databases">
        <authorList>
            <consortium name="Pathogen Informatics"/>
            <person name="Doyle S."/>
        </authorList>
    </citation>
    <scope>NUCLEOTIDE SEQUENCE [LARGE SCALE GENOMIC DNA]</scope>
    <source>
        <strain evidence="2 3">NCTC11179</strain>
    </source>
</reference>
<evidence type="ECO:0000313" key="2">
    <source>
        <dbReference type="EMBL" id="STZ28475.1"/>
    </source>
</evidence>
<name>A0A378RNB1_MYROD</name>
<dbReference type="Proteomes" id="UP000255024">
    <property type="component" value="Unassembled WGS sequence"/>
</dbReference>
<evidence type="ECO:0000313" key="3">
    <source>
        <dbReference type="Proteomes" id="UP000255024"/>
    </source>
</evidence>
<proteinExistence type="predicted"/>
<sequence length="287" mass="32570">MKKKVLIIFMSACSLGYAQLGVNTTEITSTLTVQGSISANYREITNATYAIQKDDYNISYKGDVIKLDGVFYLPNKQEADSFGRMYNIKNLSTKQNLVVRTLGTQFLQFGGENPDRVTEFTIYPGQHLYVVANKDNNWIVYDVNDSSVAKTVYISNAITENSVIRLGNYSFRILKTDQPRAGDMYLQIRSHKNQADNMITTTAYNDIFRERKSFRTSIDYLRLDNKNWVNVNKQGGFTLSSGYVISHDTLITIKSTGELFRVICTVFGETSNSSEIKRLVIRVERLG</sequence>
<dbReference type="EMBL" id="UGQL01000001">
    <property type="protein sequence ID" value="STZ28475.1"/>
    <property type="molecule type" value="Genomic_DNA"/>
</dbReference>
<dbReference type="RefSeq" id="WP_115091409.1">
    <property type="nucleotide sequence ID" value="NZ_CP068107.1"/>
</dbReference>
<evidence type="ECO:0000256" key="1">
    <source>
        <dbReference type="SAM" id="SignalP"/>
    </source>
</evidence>
<feature type="chain" id="PRO_5017061673" evidence="1">
    <location>
        <begin position="21"/>
        <end position="287"/>
    </location>
</feature>
<gene>
    <name evidence="2" type="ORF">NCTC11179_02021</name>
</gene>